<protein>
    <submittedName>
        <fullName evidence="1">Transcription factor TFIIIB subunit brf1</fullName>
    </submittedName>
</protein>
<comment type="caution">
    <text evidence="1">The sequence shown here is derived from an EMBL/GenBank/DDBJ whole genome shotgun (WGS) entry which is preliminary data.</text>
</comment>
<reference evidence="1" key="1">
    <citation type="submission" date="2024-02" db="EMBL/GenBank/DDBJ databases">
        <title>Metagenome Assembled Genome of Zalaria obscura JY119.</title>
        <authorList>
            <person name="Vighnesh L."/>
            <person name="Jagadeeshwari U."/>
            <person name="Venkata Ramana C."/>
            <person name="Sasikala C."/>
        </authorList>
    </citation>
    <scope>NUCLEOTIDE SEQUENCE</scope>
    <source>
        <strain evidence="1">JY119</strain>
    </source>
</reference>
<accession>A0ACC3S3A7</accession>
<sequence>MGARAIIETSIEVNGCFVSSRSVTAPIQRLAGLGSNRNIGHKAGPKPGGKKACCDSPDIQDFDGSKICANCGTEISQQNIVAEVTFGETATGAATVQGGFVGESARHARTFGAAASRRLGGNLASREESENNGRRELRSLAPRLNVPPNVEEVAFTIWKLATNLNFVQGRRTDEVAACCLYAACRRERDNTVLLMDISEILRVNVFALGDIYKDLCKKLMVEVHDQQQAIVDIEPLILKYARKLEFGEKTRQVVTQLVSAVPVSSLQHA</sequence>
<proteinExistence type="predicted"/>
<dbReference type="Proteomes" id="UP001320706">
    <property type="component" value="Unassembled WGS sequence"/>
</dbReference>
<evidence type="ECO:0000313" key="1">
    <source>
        <dbReference type="EMBL" id="KAK8194269.1"/>
    </source>
</evidence>
<dbReference type="EMBL" id="JAMKPW020000043">
    <property type="protein sequence ID" value="KAK8194269.1"/>
    <property type="molecule type" value="Genomic_DNA"/>
</dbReference>
<organism evidence="1 2">
    <name type="scientific">Zalaria obscura</name>
    <dbReference type="NCBI Taxonomy" id="2024903"/>
    <lineage>
        <taxon>Eukaryota</taxon>
        <taxon>Fungi</taxon>
        <taxon>Dikarya</taxon>
        <taxon>Ascomycota</taxon>
        <taxon>Pezizomycotina</taxon>
        <taxon>Dothideomycetes</taxon>
        <taxon>Dothideomycetidae</taxon>
        <taxon>Dothideales</taxon>
        <taxon>Zalariaceae</taxon>
        <taxon>Zalaria</taxon>
    </lineage>
</organism>
<name>A0ACC3S3A7_9PEZI</name>
<gene>
    <name evidence="1" type="primary">BRF1</name>
    <name evidence="1" type="ORF">M8818_007457</name>
</gene>
<evidence type="ECO:0000313" key="2">
    <source>
        <dbReference type="Proteomes" id="UP001320706"/>
    </source>
</evidence>
<keyword evidence="2" id="KW-1185">Reference proteome</keyword>